<sequence>MESGATERSSSESFVPVSVPDPEPMGQSESVENPTDIYGKEETTPYDGQKEILKALEVLERDSVAIAGSFTSLFSSLRLVLSQATRTSVDHMNCFGDAAGGLQECVLDAATKGNHYINSCLRINEEMKGIESLATQLKFLRRNVDALDSEVNRLVTFP</sequence>
<feature type="region of interest" description="Disordered" evidence="1">
    <location>
        <begin position="1"/>
        <end position="43"/>
    </location>
</feature>
<feature type="domain" description="BLOC-1-related complex subunit 6 C-terminal helix" evidence="2">
    <location>
        <begin position="53"/>
        <end position="148"/>
    </location>
</feature>
<reference evidence="3 4" key="1">
    <citation type="submission" date="2019-12" db="EMBL/GenBank/DDBJ databases">
        <authorList>
            <person name="Alioto T."/>
            <person name="Alioto T."/>
            <person name="Gomez Garrido J."/>
        </authorList>
    </citation>
    <scope>NUCLEOTIDE SEQUENCE [LARGE SCALE GENOMIC DNA]</scope>
</reference>
<proteinExistence type="predicted"/>
<dbReference type="PANTHER" id="PTHR39708">
    <property type="entry name" value="OS07G0483400 PROTEIN"/>
    <property type="match status" value="1"/>
</dbReference>
<dbReference type="AlphaFoldDB" id="A0A8S0PLK8"/>
<dbReference type="InterPro" id="IPR046465">
    <property type="entry name" value="BORCS6_C"/>
</dbReference>
<evidence type="ECO:0000259" key="2">
    <source>
        <dbReference type="Pfam" id="PF10157"/>
    </source>
</evidence>
<organism evidence="3 4">
    <name type="scientific">Olea europaea subsp. europaea</name>
    <dbReference type="NCBI Taxonomy" id="158383"/>
    <lineage>
        <taxon>Eukaryota</taxon>
        <taxon>Viridiplantae</taxon>
        <taxon>Streptophyta</taxon>
        <taxon>Embryophyta</taxon>
        <taxon>Tracheophyta</taxon>
        <taxon>Spermatophyta</taxon>
        <taxon>Magnoliopsida</taxon>
        <taxon>eudicotyledons</taxon>
        <taxon>Gunneridae</taxon>
        <taxon>Pentapetalae</taxon>
        <taxon>asterids</taxon>
        <taxon>lamiids</taxon>
        <taxon>Lamiales</taxon>
        <taxon>Oleaceae</taxon>
        <taxon>Oleeae</taxon>
        <taxon>Olea</taxon>
    </lineage>
</organism>
<dbReference type="OrthoDB" id="21270at2759"/>
<accession>A0A8S0PLK8</accession>
<dbReference type="Proteomes" id="UP000594638">
    <property type="component" value="Unassembled WGS sequence"/>
</dbReference>
<comment type="caution">
    <text evidence="3">The sequence shown here is derived from an EMBL/GenBank/DDBJ whole genome shotgun (WGS) entry which is preliminary data.</text>
</comment>
<evidence type="ECO:0000256" key="1">
    <source>
        <dbReference type="SAM" id="MobiDB-lite"/>
    </source>
</evidence>
<name>A0A8S0PLK8_OLEEU</name>
<evidence type="ECO:0000313" key="3">
    <source>
        <dbReference type="EMBL" id="CAA2946050.1"/>
    </source>
</evidence>
<dbReference type="EMBL" id="CACTIH010000062">
    <property type="protein sequence ID" value="CAA2946050.1"/>
    <property type="molecule type" value="Genomic_DNA"/>
</dbReference>
<keyword evidence="4" id="KW-1185">Reference proteome</keyword>
<dbReference type="Pfam" id="PF10157">
    <property type="entry name" value="BORCS6"/>
    <property type="match status" value="1"/>
</dbReference>
<dbReference type="PANTHER" id="PTHR39708:SF2">
    <property type="entry name" value="BLOC-1-RELATED COMPLEX SUBUNIT 6 C-TERMINAL HELIX DOMAIN-CONTAINING PROTEIN"/>
    <property type="match status" value="1"/>
</dbReference>
<dbReference type="Gramene" id="OE9A046538T2">
    <property type="protein sequence ID" value="OE9A046538C2"/>
    <property type="gene ID" value="OE9A046538"/>
</dbReference>
<protein>
    <recommendedName>
        <fullName evidence="2">BLOC-1-related complex subunit 6 C-terminal helix domain-containing protein</fullName>
    </recommendedName>
</protein>
<feature type="compositionally biased region" description="Low complexity" evidence="1">
    <location>
        <begin position="7"/>
        <end position="20"/>
    </location>
</feature>
<evidence type="ECO:0000313" key="4">
    <source>
        <dbReference type="Proteomes" id="UP000594638"/>
    </source>
</evidence>
<gene>
    <name evidence="3" type="ORF">OLEA9_A046538</name>
</gene>